<feature type="domain" description="HTH luxR-type" evidence="3">
    <location>
        <begin position="901"/>
        <end position="966"/>
    </location>
</feature>
<dbReference type="GO" id="GO:0005737">
    <property type="term" value="C:cytoplasm"/>
    <property type="evidence" value="ECO:0007669"/>
    <property type="project" value="TreeGrafter"/>
</dbReference>
<dbReference type="GO" id="GO:0003677">
    <property type="term" value="F:DNA binding"/>
    <property type="evidence" value="ECO:0007669"/>
    <property type="project" value="InterPro"/>
</dbReference>
<dbReference type="InterPro" id="IPR016032">
    <property type="entry name" value="Sig_transdc_resp-reg_C-effctor"/>
</dbReference>
<dbReference type="SUPFAM" id="SSF52540">
    <property type="entry name" value="P-loop containing nucleoside triphosphate hydrolases"/>
    <property type="match status" value="1"/>
</dbReference>
<dbReference type="Pfam" id="PF13191">
    <property type="entry name" value="AAA_16"/>
    <property type="match status" value="1"/>
</dbReference>
<dbReference type="AlphaFoldDB" id="A0A931CLA5"/>
<dbReference type="PROSITE" id="PS50043">
    <property type="entry name" value="HTH_LUXR_2"/>
    <property type="match status" value="1"/>
</dbReference>
<dbReference type="GO" id="GO:0005524">
    <property type="term" value="F:ATP binding"/>
    <property type="evidence" value="ECO:0007669"/>
    <property type="project" value="UniProtKB-KW"/>
</dbReference>
<dbReference type="InterPro" id="IPR027417">
    <property type="entry name" value="P-loop_NTPase"/>
</dbReference>
<dbReference type="GO" id="GO:0006355">
    <property type="term" value="P:regulation of DNA-templated transcription"/>
    <property type="evidence" value="ECO:0007669"/>
    <property type="project" value="InterPro"/>
</dbReference>
<dbReference type="Gene3D" id="3.40.50.300">
    <property type="entry name" value="P-loop containing nucleotide triphosphate hydrolases"/>
    <property type="match status" value="1"/>
</dbReference>
<dbReference type="PRINTS" id="PR00038">
    <property type="entry name" value="HTHLUXR"/>
</dbReference>
<dbReference type="CDD" id="cd06170">
    <property type="entry name" value="LuxR_C_like"/>
    <property type="match status" value="1"/>
</dbReference>
<evidence type="ECO:0000256" key="1">
    <source>
        <dbReference type="ARBA" id="ARBA00022741"/>
    </source>
</evidence>
<evidence type="ECO:0000256" key="2">
    <source>
        <dbReference type="ARBA" id="ARBA00022840"/>
    </source>
</evidence>
<organism evidence="4 5">
    <name type="scientific">Arthrobacter terrae</name>
    <dbReference type="NCBI Taxonomy" id="2935737"/>
    <lineage>
        <taxon>Bacteria</taxon>
        <taxon>Bacillati</taxon>
        <taxon>Actinomycetota</taxon>
        <taxon>Actinomycetes</taxon>
        <taxon>Micrococcales</taxon>
        <taxon>Micrococcaceae</taxon>
        <taxon>Arthrobacter</taxon>
    </lineage>
</organism>
<evidence type="ECO:0000259" key="3">
    <source>
        <dbReference type="PROSITE" id="PS50043"/>
    </source>
</evidence>
<dbReference type="InterPro" id="IPR036388">
    <property type="entry name" value="WH-like_DNA-bd_sf"/>
</dbReference>
<dbReference type="SMART" id="SM00421">
    <property type="entry name" value="HTH_LUXR"/>
    <property type="match status" value="1"/>
</dbReference>
<proteinExistence type="predicted"/>
<keyword evidence="5" id="KW-1185">Reference proteome</keyword>
<dbReference type="InterPro" id="IPR041664">
    <property type="entry name" value="AAA_16"/>
</dbReference>
<dbReference type="PANTHER" id="PTHR16305">
    <property type="entry name" value="TESTICULAR SOLUBLE ADENYLYL CYCLASE"/>
    <property type="match status" value="1"/>
</dbReference>
<dbReference type="Gene3D" id="1.10.10.10">
    <property type="entry name" value="Winged helix-like DNA-binding domain superfamily/Winged helix DNA-binding domain"/>
    <property type="match status" value="1"/>
</dbReference>
<dbReference type="RefSeq" id="WP_196394891.1">
    <property type="nucleotide sequence ID" value="NZ_JADNYM010000001.1"/>
</dbReference>
<gene>
    <name evidence="4" type="ORF">IV500_00630</name>
</gene>
<reference evidence="4 5" key="1">
    <citation type="submission" date="2020-11" db="EMBL/GenBank/DDBJ databases">
        <title>Arthrobacter antarcticus sp. nov., isolated from Antarctic Soil.</title>
        <authorList>
            <person name="Li J."/>
        </authorList>
    </citation>
    <scope>NUCLEOTIDE SEQUENCE [LARGE SCALE GENOMIC DNA]</scope>
    <source>
        <strain evidence="4 5">Z1-20</strain>
    </source>
</reference>
<keyword evidence="2" id="KW-0067">ATP-binding</keyword>
<comment type="caution">
    <text evidence="4">The sequence shown here is derived from an EMBL/GenBank/DDBJ whole genome shotgun (WGS) entry which is preliminary data.</text>
</comment>
<dbReference type="Pfam" id="PF00196">
    <property type="entry name" value="GerE"/>
    <property type="match status" value="1"/>
</dbReference>
<protein>
    <submittedName>
        <fullName evidence="4">AAA family ATPase</fullName>
    </submittedName>
</protein>
<evidence type="ECO:0000313" key="5">
    <source>
        <dbReference type="Proteomes" id="UP000655366"/>
    </source>
</evidence>
<keyword evidence="1" id="KW-0547">Nucleotide-binding</keyword>
<sequence length="969" mass="103954">MAEPLEAIGPDFVGRAKELGAIGAFLDRAAAGAAGALVVYGDAGVGKTALVQRACNSGGSEAWIFAGACLPLASMTVPFLALRSAFRGAPRIDGVAHPSLRTSGGAPHDVPVMIDRWLEELCLIRPVVLVIDDLQWADQSTLDVLMYLIAGPADRRLAVVATMRRGEVGEGHPLQRWLADIRRLPRILWIMLGPLDRLDTESQLTNLLGTPPHRSLVHEIFTHTAGNAYLNDLLVAGLQPDTRHLPAQLPSDLKAAILRSWRGLTPATRELTQIMAVGGRPIRAQDLAAVAPDAAMPGGVLAMLREAADTGTVDVSPAGTYWFHHPLIAEALEQGLSTDERQRWHAAFAAHYEHQLAGELTPDFESMVAVADHHHHAGHTDDAYRWALRAAASAGAVGGVTEMLRLLRRAVELRGSLPAADENRQDLWSRLRIAAEKTGSHEEELEAVEALLAGIDVATGPLDASELLVRRTHLLFSTGRAFMATKDMREAVRLAATEPTSWQYALALAELAHAGLWHKDPDAQSHADHALAVARAAGNPRALSYALSANAMAAVFAGRTGEALDFATEALAAAVQARDYWAFVHAALWQGNAQETWTSELYANLLRAGRQKLAELGAPHGYIAKLAADEAGSYLAIGRWRECQQALRIALGSDPGTMGDVGARLTAARLASWQGRHPEAQAHLARAEELYAQKSEFLNLDFDAIRAEVYVAAGNPEVAYDAAMTGATSAGTPPTMCEWLVPLAARALADRIQLARDAGKPTAVLMALVDRLVQRFPAAIPDFSGRTEVYERQITAFNLLYAAEVGRARLSAGNGLEWGRAADACQTASLLWEAAYACWRAAESLLLRGHTQRGPAAAYLRLGVALAGDLQAGPIQALLIELAGRARIPITEPVGGTPQAARQELPGLTTREREILAYVIAGRTYGEIARGLVISEKTVSSHISNLLRKTGAANRLDLSRLATRRPADS</sequence>
<name>A0A931CLA5_9MICC</name>
<dbReference type="PROSITE" id="PS00622">
    <property type="entry name" value="HTH_LUXR_1"/>
    <property type="match status" value="1"/>
</dbReference>
<dbReference type="GO" id="GO:0004016">
    <property type="term" value="F:adenylate cyclase activity"/>
    <property type="evidence" value="ECO:0007669"/>
    <property type="project" value="TreeGrafter"/>
</dbReference>
<evidence type="ECO:0000313" key="4">
    <source>
        <dbReference type="EMBL" id="MBG0737946.1"/>
    </source>
</evidence>
<accession>A0A931CLA5</accession>
<dbReference type="SUPFAM" id="SSF46894">
    <property type="entry name" value="C-terminal effector domain of the bipartite response regulators"/>
    <property type="match status" value="1"/>
</dbReference>
<dbReference type="Proteomes" id="UP000655366">
    <property type="component" value="Unassembled WGS sequence"/>
</dbReference>
<dbReference type="PANTHER" id="PTHR16305:SF35">
    <property type="entry name" value="TRANSCRIPTIONAL ACTIVATOR DOMAIN"/>
    <property type="match status" value="1"/>
</dbReference>
<dbReference type="EMBL" id="JADNYM010000001">
    <property type="protein sequence ID" value="MBG0737946.1"/>
    <property type="molecule type" value="Genomic_DNA"/>
</dbReference>
<dbReference type="InterPro" id="IPR000792">
    <property type="entry name" value="Tscrpt_reg_LuxR_C"/>
</dbReference>